<evidence type="ECO:0000256" key="6">
    <source>
        <dbReference type="ARBA" id="ARBA00022840"/>
    </source>
</evidence>
<dbReference type="GO" id="GO:0003918">
    <property type="term" value="F:DNA topoisomerase type II (double strand cut, ATP-hydrolyzing) activity"/>
    <property type="evidence" value="ECO:0007669"/>
    <property type="project" value="UniProtKB-EC"/>
</dbReference>
<keyword evidence="10 12" id="KW-0413">Isomerase</keyword>
<dbReference type="FunFam" id="3.30.230.10:FF:000005">
    <property type="entry name" value="DNA gyrase subunit B"/>
    <property type="match status" value="1"/>
</dbReference>
<dbReference type="PRINTS" id="PR00418">
    <property type="entry name" value="TPI2FAMILY"/>
</dbReference>
<keyword evidence="5" id="KW-0547">Nucleotide-binding</keyword>
<reference evidence="12 13" key="1">
    <citation type="journal article" date="2015" name="Nature">
        <title>rRNA introns, odd ribosomes, and small enigmatic genomes across a large radiation of phyla.</title>
        <authorList>
            <person name="Brown C.T."/>
            <person name="Hug L.A."/>
            <person name="Thomas B.C."/>
            <person name="Sharon I."/>
            <person name="Castelle C.J."/>
            <person name="Singh A."/>
            <person name="Wilkins M.J."/>
            <person name="Williams K.H."/>
            <person name="Banfield J.F."/>
        </authorList>
    </citation>
    <scope>NUCLEOTIDE SEQUENCE [LARGE SCALE GENOMIC DNA]</scope>
</reference>
<dbReference type="GO" id="GO:0005524">
    <property type="term" value="F:ATP binding"/>
    <property type="evidence" value="ECO:0007669"/>
    <property type="project" value="UniProtKB-KW"/>
</dbReference>
<comment type="catalytic activity">
    <reaction evidence="1">
        <text>ATP-dependent breakage, passage and rejoining of double-stranded DNA.</text>
        <dbReference type="EC" id="5.6.2.2"/>
    </reaction>
</comment>
<dbReference type="SUPFAM" id="SSF55874">
    <property type="entry name" value="ATPase domain of HSP90 chaperone/DNA topoisomerase II/histidine kinase"/>
    <property type="match status" value="1"/>
</dbReference>
<name>A0A0G1R092_UNCKA</name>
<dbReference type="InterPro" id="IPR036890">
    <property type="entry name" value="HATPase_C_sf"/>
</dbReference>
<dbReference type="PANTHER" id="PTHR45866:SF1">
    <property type="entry name" value="DNA GYRASE SUBUNIT B, MITOCHONDRIAL"/>
    <property type="match status" value="1"/>
</dbReference>
<dbReference type="InterPro" id="IPR000565">
    <property type="entry name" value="Topo_IIA_B"/>
</dbReference>
<dbReference type="Pfam" id="PF00986">
    <property type="entry name" value="DNA_gyraseB_C"/>
    <property type="match status" value="1"/>
</dbReference>
<dbReference type="InterPro" id="IPR013760">
    <property type="entry name" value="Topo_IIA-like_dom_sf"/>
</dbReference>
<dbReference type="InterPro" id="IPR013506">
    <property type="entry name" value="Topo_IIA_bsu_dom2"/>
</dbReference>
<dbReference type="SMART" id="SM00433">
    <property type="entry name" value="TOP2c"/>
    <property type="match status" value="1"/>
</dbReference>
<evidence type="ECO:0000313" key="12">
    <source>
        <dbReference type="EMBL" id="KKU50586.1"/>
    </source>
</evidence>
<dbReference type="InterPro" id="IPR020568">
    <property type="entry name" value="Ribosomal_Su5_D2-typ_SF"/>
</dbReference>
<dbReference type="PROSITE" id="PS00177">
    <property type="entry name" value="TOPOISOMERASE_II"/>
    <property type="match status" value="1"/>
</dbReference>
<evidence type="ECO:0000256" key="8">
    <source>
        <dbReference type="ARBA" id="ARBA00023029"/>
    </source>
</evidence>
<evidence type="ECO:0000256" key="9">
    <source>
        <dbReference type="ARBA" id="ARBA00023125"/>
    </source>
</evidence>
<dbReference type="InterPro" id="IPR006171">
    <property type="entry name" value="TOPRIM_dom"/>
</dbReference>
<evidence type="ECO:0000256" key="2">
    <source>
        <dbReference type="ARBA" id="ARBA00010708"/>
    </source>
</evidence>
<keyword evidence="4" id="KW-0479">Metal-binding</keyword>
<dbReference type="Gene3D" id="3.40.50.670">
    <property type="match status" value="1"/>
</dbReference>
<keyword evidence="6" id="KW-0067">ATP-binding</keyword>
<proteinExistence type="inferred from homology"/>
<dbReference type="Gene3D" id="3.30.565.10">
    <property type="entry name" value="Histidine kinase-like ATPase, C-terminal domain"/>
    <property type="match status" value="1"/>
</dbReference>
<keyword evidence="8" id="KW-0799">Topoisomerase</keyword>
<dbReference type="GO" id="GO:0006265">
    <property type="term" value="P:DNA topological change"/>
    <property type="evidence" value="ECO:0007669"/>
    <property type="project" value="InterPro"/>
</dbReference>
<dbReference type="InterPro" id="IPR018522">
    <property type="entry name" value="TopoIIA_CS"/>
</dbReference>
<dbReference type="PANTHER" id="PTHR45866">
    <property type="entry name" value="DNA GYRASE/TOPOISOMERASE SUBUNIT B"/>
    <property type="match status" value="1"/>
</dbReference>
<dbReference type="PATRIC" id="fig|1619122.3.peg.417"/>
<dbReference type="PROSITE" id="PS50880">
    <property type="entry name" value="TOPRIM"/>
    <property type="match status" value="1"/>
</dbReference>
<dbReference type="Pfam" id="PF01751">
    <property type="entry name" value="Toprim"/>
    <property type="match status" value="1"/>
</dbReference>
<dbReference type="PRINTS" id="PR01159">
    <property type="entry name" value="DNAGYRASEB"/>
</dbReference>
<organism evidence="12 13">
    <name type="scientific">candidate division WWE3 bacterium GW2011_GWC1_47_10</name>
    <dbReference type="NCBI Taxonomy" id="1619122"/>
    <lineage>
        <taxon>Bacteria</taxon>
        <taxon>Katanobacteria</taxon>
    </lineage>
</organism>
<dbReference type="STRING" id="1619122.UX73_C0020G0011"/>
<evidence type="ECO:0000256" key="7">
    <source>
        <dbReference type="ARBA" id="ARBA00022842"/>
    </source>
</evidence>
<dbReference type="AlphaFoldDB" id="A0A0G1R092"/>
<dbReference type="GO" id="GO:0003677">
    <property type="term" value="F:DNA binding"/>
    <property type="evidence" value="ECO:0007669"/>
    <property type="project" value="UniProtKB-KW"/>
</dbReference>
<evidence type="ECO:0000256" key="4">
    <source>
        <dbReference type="ARBA" id="ARBA00022723"/>
    </source>
</evidence>
<dbReference type="Gene3D" id="3.30.230.10">
    <property type="match status" value="1"/>
</dbReference>
<gene>
    <name evidence="12" type="ORF">UX73_C0020G0011</name>
</gene>
<sequence length="467" mass="52456">VQFLPDDSVFETTEFKTKFFMNQLKEYAFLTAGIKFELIDHKTDQHYTYYFEGGIKTYLKSLNRNKELLHPSVFYVNKEIDGVNVEVVVQYNDSYSENVLCFANHLKNSEGGSHLTGFRAALTRTINDYAKKSGTVKEDDALSGDDLKEGLTAIVSVKLESETLQFEGQTKEKLGNSNVRPAVETAVKDALEIFLEENPKDARAIIEKNMLAMKARIAAKAARDTVIRKSVLEGGGVLPGKLADCTTKDPAKAELFIVEGDSAGGTAKQARERQFQAVLPVFGKILNTERTRLDKVVNSDKLKNLIIAVGAGIGDKYNPEKLRYHKLIIMADADVDGEHIMALNLTLFYRHLTELVTNGHVYVAVPPLYKATWGKNKKYLFDDSERQQFLKSPEGKNAIIQRFKGLGEMNADELWETTMNPQTRKLKRVTVEDANEADKVFSMLMGEEVAPRKRFIQTHAKQANVDL</sequence>
<dbReference type="InterPro" id="IPR014721">
    <property type="entry name" value="Ribsml_uS5_D2-typ_fold_subgr"/>
</dbReference>
<evidence type="ECO:0000259" key="11">
    <source>
        <dbReference type="PROSITE" id="PS50880"/>
    </source>
</evidence>
<dbReference type="EMBL" id="LCNH01000020">
    <property type="protein sequence ID" value="KKU50586.1"/>
    <property type="molecule type" value="Genomic_DNA"/>
</dbReference>
<dbReference type="InterPro" id="IPR013759">
    <property type="entry name" value="Topo_IIA_B_C"/>
</dbReference>
<dbReference type="Pfam" id="PF00204">
    <property type="entry name" value="DNA_gyraseB"/>
    <property type="match status" value="1"/>
</dbReference>
<comment type="caution">
    <text evidence="12">The sequence shown here is derived from an EMBL/GenBank/DDBJ whole genome shotgun (WGS) entry which is preliminary data.</text>
</comment>
<dbReference type="SUPFAM" id="SSF54211">
    <property type="entry name" value="Ribosomal protein S5 domain 2-like"/>
    <property type="match status" value="1"/>
</dbReference>
<feature type="non-terminal residue" evidence="12">
    <location>
        <position position="1"/>
    </location>
</feature>
<evidence type="ECO:0000256" key="5">
    <source>
        <dbReference type="ARBA" id="ARBA00022741"/>
    </source>
</evidence>
<dbReference type="EC" id="5.6.2.2" evidence="3"/>
<evidence type="ECO:0000256" key="10">
    <source>
        <dbReference type="ARBA" id="ARBA00023235"/>
    </source>
</evidence>
<dbReference type="Proteomes" id="UP000034873">
    <property type="component" value="Unassembled WGS sequence"/>
</dbReference>
<dbReference type="CDD" id="cd00822">
    <property type="entry name" value="TopoII_Trans_DNA_gyrase"/>
    <property type="match status" value="1"/>
</dbReference>
<accession>A0A0G1R092</accession>
<dbReference type="SUPFAM" id="SSF56719">
    <property type="entry name" value="Type II DNA topoisomerase"/>
    <property type="match status" value="1"/>
</dbReference>
<comment type="similarity">
    <text evidence="2">Belongs to the type II topoisomerase GyrB family.</text>
</comment>
<evidence type="ECO:0000256" key="1">
    <source>
        <dbReference type="ARBA" id="ARBA00000185"/>
    </source>
</evidence>
<protein>
    <recommendedName>
        <fullName evidence="3">DNA topoisomerase (ATP-hydrolyzing)</fullName>
        <ecNumber evidence="3">5.6.2.2</ecNumber>
    </recommendedName>
</protein>
<dbReference type="FunFam" id="3.40.50.670:FF:000002">
    <property type="entry name" value="DNA gyrase subunit B"/>
    <property type="match status" value="1"/>
</dbReference>
<keyword evidence="7" id="KW-0460">Magnesium</keyword>
<evidence type="ECO:0000256" key="3">
    <source>
        <dbReference type="ARBA" id="ARBA00012895"/>
    </source>
</evidence>
<dbReference type="InterPro" id="IPR002288">
    <property type="entry name" value="DNA_gyrase_B_C"/>
</dbReference>
<keyword evidence="9" id="KW-0238">DNA-binding</keyword>
<feature type="domain" description="Toprim" evidence="11">
    <location>
        <begin position="253"/>
        <end position="367"/>
    </location>
</feature>
<evidence type="ECO:0000313" key="13">
    <source>
        <dbReference type="Proteomes" id="UP000034873"/>
    </source>
</evidence>
<dbReference type="InterPro" id="IPR001241">
    <property type="entry name" value="Topo_IIA"/>
</dbReference>
<dbReference type="GO" id="GO:0046872">
    <property type="term" value="F:metal ion binding"/>
    <property type="evidence" value="ECO:0007669"/>
    <property type="project" value="UniProtKB-KW"/>
</dbReference>